<evidence type="ECO:0000313" key="2">
    <source>
        <dbReference type="Proteomes" id="UP000294848"/>
    </source>
</evidence>
<accession>A0A4R6HD17</accession>
<reference evidence="1 2" key="1">
    <citation type="submission" date="2019-03" db="EMBL/GenBank/DDBJ databases">
        <title>Freshwater and sediment microbial communities from various areas in North America, analyzing microbe dynamics in response to fracking.</title>
        <authorList>
            <person name="Lamendella R."/>
        </authorList>
    </citation>
    <scope>NUCLEOTIDE SEQUENCE [LARGE SCALE GENOMIC DNA]</scope>
    <source>
        <strain evidence="1 2">114D</strain>
    </source>
</reference>
<sequence>MHDESEQTKANLDSLNKKKSFFMGITPSLAVKIGFNLEKSPVGLFQKNI</sequence>
<dbReference type="AlphaFoldDB" id="A0A4R6HD17"/>
<name>A0A4R6HD17_9BACT</name>
<evidence type="ECO:0000313" key="1">
    <source>
        <dbReference type="EMBL" id="TDO05721.1"/>
    </source>
</evidence>
<organism evidence="1 2">
    <name type="scientific">Sunxiuqinia elliptica</name>
    <dbReference type="NCBI Taxonomy" id="655355"/>
    <lineage>
        <taxon>Bacteria</taxon>
        <taxon>Pseudomonadati</taxon>
        <taxon>Bacteroidota</taxon>
        <taxon>Bacteroidia</taxon>
        <taxon>Marinilabiliales</taxon>
        <taxon>Prolixibacteraceae</taxon>
        <taxon>Sunxiuqinia</taxon>
    </lineage>
</organism>
<protein>
    <submittedName>
        <fullName evidence="1">Uncharacterized protein</fullName>
    </submittedName>
</protein>
<comment type="caution">
    <text evidence="1">The sequence shown here is derived from an EMBL/GenBank/DDBJ whole genome shotgun (WGS) entry which is preliminary data.</text>
</comment>
<gene>
    <name evidence="1" type="ORF">DET52_1011085</name>
</gene>
<dbReference type="Proteomes" id="UP000294848">
    <property type="component" value="Unassembled WGS sequence"/>
</dbReference>
<proteinExistence type="predicted"/>
<dbReference type="EMBL" id="SNWI01000001">
    <property type="protein sequence ID" value="TDO05721.1"/>
    <property type="molecule type" value="Genomic_DNA"/>
</dbReference>